<proteinExistence type="predicted"/>
<feature type="region of interest" description="Disordered" evidence="1">
    <location>
        <begin position="199"/>
        <end position="289"/>
    </location>
</feature>
<dbReference type="EMBL" id="SEOQ01000659">
    <property type="protein sequence ID" value="TFY58785.1"/>
    <property type="molecule type" value="Genomic_DNA"/>
</dbReference>
<evidence type="ECO:0000313" key="2">
    <source>
        <dbReference type="EMBL" id="TFY58785.1"/>
    </source>
</evidence>
<feature type="compositionally biased region" description="Low complexity" evidence="1">
    <location>
        <begin position="219"/>
        <end position="264"/>
    </location>
</feature>
<evidence type="ECO:0000313" key="3">
    <source>
        <dbReference type="Proteomes" id="UP000298327"/>
    </source>
</evidence>
<dbReference type="Proteomes" id="UP000298327">
    <property type="component" value="Unassembled WGS sequence"/>
</dbReference>
<gene>
    <name evidence="2" type="ORF">EVG20_g8019</name>
</gene>
<protein>
    <submittedName>
        <fullName evidence="2">Uncharacterized protein</fullName>
    </submittedName>
</protein>
<comment type="caution">
    <text evidence="2">The sequence shown here is derived from an EMBL/GenBank/DDBJ whole genome shotgun (WGS) entry which is preliminary data.</text>
</comment>
<name>A0A4Y9Y8W9_9AGAM</name>
<dbReference type="AlphaFoldDB" id="A0A4Y9Y8W9"/>
<accession>A0A4Y9Y8W9</accession>
<keyword evidence="3" id="KW-1185">Reference proteome</keyword>
<reference evidence="2 3" key="1">
    <citation type="submission" date="2019-02" db="EMBL/GenBank/DDBJ databases">
        <title>Genome sequencing of the rare red list fungi Dentipellis fragilis.</title>
        <authorList>
            <person name="Buettner E."/>
            <person name="Kellner H."/>
        </authorList>
    </citation>
    <scope>NUCLEOTIDE SEQUENCE [LARGE SCALE GENOMIC DNA]</scope>
    <source>
        <strain evidence="2 3">DSM 105465</strain>
    </source>
</reference>
<evidence type="ECO:0000256" key="1">
    <source>
        <dbReference type="SAM" id="MobiDB-lite"/>
    </source>
</evidence>
<organism evidence="2 3">
    <name type="scientific">Dentipellis fragilis</name>
    <dbReference type="NCBI Taxonomy" id="205917"/>
    <lineage>
        <taxon>Eukaryota</taxon>
        <taxon>Fungi</taxon>
        <taxon>Dikarya</taxon>
        <taxon>Basidiomycota</taxon>
        <taxon>Agaricomycotina</taxon>
        <taxon>Agaricomycetes</taxon>
        <taxon>Russulales</taxon>
        <taxon>Hericiaceae</taxon>
        <taxon>Dentipellis</taxon>
    </lineage>
</organism>
<sequence>MGVSGDDIHSKEKATGSERKESFDMYARARYGADERLTAFIPLGFRQALRWRRKRLLTGTPGVLYPTSLSIAPDSSSRTILAWHQAVWMVWKCSSDVFSTMATFAVPLLECCRLHVGEDTTGCSRAWVSDISLGMNEDRASRCSDLGSRVSPGRSEINIGRTICGRESRLCLAAACTPIDSCLLPANEVKSDRVTTNHVFTQHDHHRPHSPPRTPPSPRARSPTASTASGAASSSTTTPSRSSSRPRLTPTTSSGAPPSTCSGTCKPQSCARSQPPDAHDDHARASELQGAGGDNQIWAIRVHNSAVGPAITLTLLTSLTGPLTMRSDLIWKVPNATHIGVDVQHSDGLNPRVEQLWVATFIRRSGQGSDADAQLVGIEEQAGLQLGEGGEGGEMVRDFDAPVEFEAPEALLQRAQVEVEVDDLVEGEYNWTDKVWAWEGEEVGLGYKFLCGSFD</sequence>